<dbReference type="Pfam" id="PF07969">
    <property type="entry name" value="Amidohydro_3"/>
    <property type="match status" value="1"/>
</dbReference>
<gene>
    <name evidence="3" type="ORF">GCM10022280_17990</name>
</gene>
<dbReference type="InterPro" id="IPR011059">
    <property type="entry name" value="Metal-dep_hydrolase_composite"/>
</dbReference>
<feature type="domain" description="Amidohydrolase 3" evidence="2">
    <location>
        <begin position="339"/>
        <end position="440"/>
    </location>
</feature>
<dbReference type="Proteomes" id="UP001500235">
    <property type="component" value="Unassembled WGS sequence"/>
</dbReference>
<dbReference type="Gene3D" id="2.30.40.10">
    <property type="entry name" value="Urease, subunit C, domain 1"/>
    <property type="match status" value="1"/>
</dbReference>
<evidence type="ECO:0000313" key="4">
    <source>
        <dbReference type="Proteomes" id="UP001500235"/>
    </source>
</evidence>
<evidence type="ECO:0000259" key="2">
    <source>
        <dbReference type="Pfam" id="PF07969"/>
    </source>
</evidence>
<organism evidence="3 4">
    <name type="scientific">Sphingomonas swuensis</name>
    <dbReference type="NCBI Taxonomy" id="977800"/>
    <lineage>
        <taxon>Bacteria</taxon>
        <taxon>Pseudomonadati</taxon>
        <taxon>Pseudomonadota</taxon>
        <taxon>Alphaproteobacteria</taxon>
        <taxon>Sphingomonadales</taxon>
        <taxon>Sphingomonadaceae</taxon>
        <taxon>Sphingomonas</taxon>
    </lineage>
</organism>
<sequence>MTRSPKRMSWIGMLGIMGGLAGAFVGYKASAQTVAVVGGTVALGDGSAPIPNGKVVIRDGRVVAAGAGVAVPAGARTIDATGKWVTPGIVAGFSRLGLVDVDAVAGTNDTSSDGPFSAALDVSTAINANSAPIAVNRAEGVTRAVVAPSAGKSIFAGQGALIDTGADPQAVTRARLFQYVELGEDGADRAGGSRAAAHVLLRNALREAQQVAGGAVPSRDQSGRTAEDPRQDPVVANPNESRSYEARRNQDVLLTRFDAQALVPVLRGRQILLVHAERAADLRQVIALKREFPAMRLVIAGADEGWTVADELARSGIPVIASALSDLPASFESLAATQSNVGRMRAAGVRVAIGTLNDDDPRMAFRARWYAGNLVGLTRVPGAAGLSWGEALRAITSAPAEVLGLSDIGSLAAGKRGDLVIWNGDPLDNMSAAEAVMIDGVEQPLVTRQTRLRDRYRSLERGILPEAYRR</sequence>
<reference evidence="4" key="1">
    <citation type="journal article" date="2019" name="Int. J. Syst. Evol. Microbiol.">
        <title>The Global Catalogue of Microorganisms (GCM) 10K type strain sequencing project: providing services to taxonomists for standard genome sequencing and annotation.</title>
        <authorList>
            <consortium name="The Broad Institute Genomics Platform"/>
            <consortium name="The Broad Institute Genome Sequencing Center for Infectious Disease"/>
            <person name="Wu L."/>
            <person name="Ma J."/>
        </authorList>
    </citation>
    <scope>NUCLEOTIDE SEQUENCE [LARGE SCALE GENOMIC DNA]</scope>
    <source>
        <strain evidence="4">JCM 17563</strain>
    </source>
</reference>
<feature type="region of interest" description="Disordered" evidence="1">
    <location>
        <begin position="211"/>
        <end position="243"/>
    </location>
</feature>
<name>A0ABP7SZJ6_9SPHN</name>
<proteinExistence type="predicted"/>
<feature type="compositionally biased region" description="Basic and acidic residues" evidence="1">
    <location>
        <begin position="221"/>
        <end position="231"/>
    </location>
</feature>
<dbReference type="InterPro" id="IPR051781">
    <property type="entry name" value="Metallo-dep_Hydrolase"/>
</dbReference>
<dbReference type="Gene3D" id="3.20.20.140">
    <property type="entry name" value="Metal-dependent hydrolases"/>
    <property type="match status" value="1"/>
</dbReference>
<evidence type="ECO:0000313" key="3">
    <source>
        <dbReference type="EMBL" id="GAA4018790.1"/>
    </source>
</evidence>
<protein>
    <submittedName>
        <fullName evidence="3">Amidohydrolase family protein</fullName>
    </submittedName>
</protein>
<dbReference type="PANTHER" id="PTHR43135:SF3">
    <property type="entry name" value="ALPHA-D-RIBOSE 1-METHYLPHOSPHONATE 5-TRIPHOSPHATE DIPHOSPHATASE"/>
    <property type="match status" value="1"/>
</dbReference>
<dbReference type="SUPFAM" id="SSF51556">
    <property type="entry name" value="Metallo-dependent hydrolases"/>
    <property type="match status" value="1"/>
</dbReference>
<dbReference type="SUPFAM" id="SSF51338">
    <property type="entry name" value="Composite domain of metallo-dependent hydrolases"/>
    <property type="match status" value="1"/>
</dbReference>
<accession>A0ABP7SZJ6</accession>
<evidence type="ECO:0000256" key="1">
    <source>
        <dbReference type="SAM" id="MobiDB-lite"/>
    </source>
</evidence>
<comment type="caution">
    <text evidence="3">The sequence shown here is derived from an EMBL/GenBank/DDBJ whole genome shotgun (WGS) entry which is preliminary data.</text>
</comment>
<dbReference type="InterPro" id="IPR013108">
    <property type="entry name" value="Amidohydro_3"/>
</dbReference>
<dbReference type="PANTHER" id="PTHR43135">
    <property type="entry name" value="ALPHA-D-RIBOSE 1-METHYLPHOSPHONATE 5-TRIPHOSPHATE DIPHOSPHATASE"/>
    <property type="match status" value="1"/>
</dbReference>
<dbReference type="InterPro" id="IPR032466">
    <property type="entry name" value="Metal_Hydrolase"/>
</dbReference>
<keyword evidence="4" id="KW-1185">Reference proteome</keyword>
<dbReference type="EMBL" id="BAABBQ010000001">
    <property type="protein sequence ID" value="GAA4018790.1"/>
    <property type="molecule type" value="Genomic_DNA"/>
</dbReference>